<dbReference type="AlphaFoldDB" id="A0A562S5S6"/>
<keyword evidence="1" id="KW-0732">Signal</keyword>
<gene>
    <name evidence="2" type="ORF">IQ16_00771</name>
</gene>
<proteinExistence type="predicted"/>
<reference evidence="2 3" key="1">
    <citation type="journal article" date="2015" name="Stand. Genomic Sci.">
        <title>Genomic Encyclopedia of Bacterial and Archaeal Type Strains, Phase III: the genomes of soil and plant-associated and newly described type strains.</title>
        <authorList>
            <person name="Whitman W.B."/>
            <person name="Woyke T."/>
            <person name="Klenk H.P."/>
            <person name="Zhou Y."/>
            <person name="Lilburn T.G."/>
            <person name="Beck B.J."/>
            <person name="De Vos P."/>
            <person name="Vandamme P."/>
            <person name="Eisen J.A."/>
            <person name="Garrity G."/>
            <person name="Hugenholtz P."/>
            <person name="Kyrpides N.C."/>
        </authorList>
    </citation>
    <scope>NUCLEOTIDE SEQUENCE [LARGE SCALE GENOMIC DNA]</scope>
    <source>
        <strain evidence="2 3">CGMCC 1.10948</strain>
    </source>
</reference>
<accession>A0A562S5S6</accession>
<evidence type="ECO:0000256" key="1">
    <source>
        <dbReference type="SAM" id="SignalP"/>
    </source>
</evidence>
<sequence>MNSKSSMLSRLGLALVGSLGIGMNSASAQSVYFETYAEPFPIVEPYEVVMAPRYVVRPAVVAPPIVRERTIVVSRPGYVSTPLVAPPMPPPYVVADW</sequence>
<dbReference type="Proteomes" id="UP000316291">
    <property type="component" value="Unassembled WGS sequence"/>
</dbReference>
<feature type="signal peptide" evidence="1">
    <location>
        <begin position="1"/>
        <end position="28"/>
    </location>
</feature>
<organism evidence="2 3">
    <name type="scientific">Bradyrhizobium huanghuaihaiense</name>
    <dbReference type="NCBI Taxonomy" id="990078"/>
    <lineage>
        <taxon>Bacteria</taxon>
        <taxon>Pseudomonadati</taxon>
        <taxon>Pseudomonadota</taxon>
        <taxon>Alphaproteobacteria</taxon>
        <taxon>Hyphomicrobiales</taxon>
        <taxon>Nitrobacteraceae</taxon>
        <taxon>Bradyrhizobium</taxon>
    </lineage>
</organism>
<evidence type="ECO:0000313" key="3">
    <source>
        <dbReference type="Proteomes" id="UP000316291"/>
    </source>
</evidence>
<keyword evidence="3" id="KW-1185">Reference proteome</keyword>
<dbReference type="RefSeq" id="WP_145831245.1">
    <property type="nucleotide sequence ID" value="NZ_VLLA01000001.1"/>
</dbReference>
<name>A0A562S5S6_9BRAD</name>
<dbReference type="EMBL" id="VLLA01000001">
    <property type="protein sequence ID" value="TWI76528.1"/>
    <property type="molecule type" value="Genomic_DNA"/>
</dbReference>
<protein>
    <recommendedName>
        <fullName evidence="4">PXPV repeat-containing protein</fullName>
    </recommendedName>
</protein>
<evidence type="ECO:0000313" key="2">
    <source>
        <dbReference type="EMBL" id="TWI76528.1"/>
    </source>
</evidence>
<evidence type="ECO:0008006" key="4">
    <source>
        <dbReference type="Google" id="ProtNLM"/>
    </source>
</evidence>
<feature type="chain" id="PRO_5022247535" description="PXPV repeat-containing protein" evidence="1">
    <location>
        <begin position="29"/>
        <end position="97"/>
    </location>
</feature>
<comment type="caution">
    <text evidence="2">The sequence shown here is derived from an EMBL/GenBank/DDBJ whole genome shotgun (WGS) entry which is preliminary data.</text>
</comment>